<comment type="cofactor">
    <cofactor evidence="1">
        <name>Zn(2+)</name>
        <dbReference type="ChEBI" id="CHEBI:29105"/>
    </cofactor>
</comment>
<evidence type="ECO:0000256" key="2">
    <source>
        <dbReference type="ARBA" id="ARBA00022679"/>
    </source>
</evidence>
<dbReference type="SUPFAM" id="SSF51366">
    <property type="entry name" value="Ribulose-phoshate binding barrel"/>
    <property type="match status" value="1"/>
</dbReference>
<dbReference type="InterPro" id="IPR013785">
    <property type="entry name" value="Aldolase_TIM"/>
</dbReference>
<sequence length="269" mass="28467">MTWPPLLLAAAPNGARRTPADHPALPVTPDAIAETAAACRDAGAAMLHLHVRDREGRHTLDPAAYREAIAAVRARVGDDLVIQITTESAGRFRPVEQIAAVRAVRPEAVSVAWRELAPDARHERAAIAFLRWCRARGIRVQIILYTPDEVARWRAVETRFPGIAGLPRLYVLGSYAGAQADPADLFPFRQADAGSGAPWMVCAFGARETACAAVAMALGGDVRVGFENNLTLPDGARAPDNAALVAAAARAATAIGRTPAPVADLAARL</sequence>
<dbReference type="Proteomes" id="UP000199415">
    <property type="component" value="Unassembled WGS sequence"/>
</dbReference>
<reference evidence="5 6" key="1">
    <citation type="submission" date="2016-10" db="EMBL/GenBank/DDBJ databases">
        <authorList>
            <person name="de Groot N.N."/>
        </authorList>
    </citation>
    <scope>NUCLEOTIDE SEQUENCE [LARGE SCALE GENOMIC DNA]</scope>
    <source>
        <strain evidence="5 6">DSM 25584</strain>
    </source>
</reference>
<protein>
    <submittedName>
        <fullName evidence="5">Uncharacterized conserved protein, DUF849 family</fullName>
    </submittedName>
</protein>
<dbReference type="InterPro" id="IPR008567">
    <property type="entry name" value="BKACE"/>
</dbReference>
<keyword evidence="6" id="KW-1185">Reference proteome</keyword>
<dbReference type="RefSeq" id="WP_090018432.1">
    <property type="nucleotide sequence ID" value="NZ_FNCE01000001.1"/>
</dbReference>
<proteinExistence type="predicted"/>
<dbReference type="Gene3D" id="3.20.20.70">
    <property type="entry name" value="Aldolase class I"/>
    <property type="match status" value="1"/>
</dbReference>
<name>A0A1G7LXB3_9PROT</name>
<accession>A0A1G7LXB3</accession>
<organism evidence="5 6">
    <name type="scientific">Limimonas halophila</name>
    <dbReference type="NCBI Taxonomy" id="1082479"/>
    <lineage>
        <taxon>Bacteria</taxon>
        <taxon>Pseudomonadati</taxon>
        <taxon>Pseudomonadota</taxon>
        <taxon>Alphaproteobacteria</taxon>
        <taxon>Rhodospirillales</taxon>
        <taxon>Rhodovibrionaceae</taxon>
        <taxon>Limimonas</taxon>
    </lineage>
</organism>
<dbReference type="OrthoDB" id="9805277at2"/>
<dbReference type="PANTHER" id="PTHR37418:SF2">
    <property type="entry name" value="3-KETO-5-AMINOHEXANOATE CLEAVAGE ENZYME"/>
    <property type="match status" value="1"/>
</dbReference>
<dbReference type="AlphaFoldDB" id="A0A1G7LXB3"/>
<keyword evidence="3" id="KW-0479">Metal-binding</keyword>
<dbReference type="STRING" id="1082479.SAMN05216241_101409"/>
<keyword evidence="2" id="KW-0808">Transferase</keyword>
<evidence type="ECO:0000256" key="4">
    <source>
        <dbReference type="ARBA" id="ARBA00022833"/>
    </source>
</evidence>
<evidence type="ECO:0000256" key="3">
    <source>
        <dbReference type="ARBA" id="ARBA00022723"/>
    </source>
</evidence>
<evidence type="ECO:0000313" key="6">
    <source>
        <dbReference type="Proteomes" id="UP000199415"/>
    </source>
</evidence>
<dbReference type="GO" id="GO:0043720">
    <property type="term" value="F:3-keto-5-aminohexanoate cleavage activity"/>
    <property type="evidence" value="ECO:0007669"/>
    <property type="project" value="InterPro"/>
</dbReference>
<evidence type="ECO:0000256" key="1">
    <source>
        <dbReference type="ARBA" id="ARBA00001947"/>
    </source>
</evidence>
<dbReference type="PANTHER" id="PTHR37418">
    <property type="entry name" value="3-KETO-5-AMINOHEXANOATE CLEAVAGE ENZYME-RELATED"/>
    <property type="match status" value="1"/>
</dbReference>
<gene>
    <name evidence="5" type="ORF">SAMN05216241_101409</name>
</gene>
<dbReference type="Pfam" id="PF05853">
    <property type="entry name" value="BKACE"/>
    <property type="match status" value="1"/>
</dbReference>
<keyword evidence="4" id="KW-0862">Zinc</keyword>
<dbReference type="EMBL" id="FNCE01000001">
    <property type="protein sequence ID" value="SDF54142.1"/>
    <property type="molecule type" value="Genomic_DNA"/>
</dbReference>
<evidence type="ECO:0000313" key="5">
    <source>
        <dbReference type="EMBL" id="SDF54142.1"/>
    </source>
</evidence>
<dbReference type="InterPro" id="IPR011060">
    <property type="entry name" value="RibuloseP-bd_barrel"/>
</dbReference>
<dbReference type="GO" id="GO:0046872">
    <property type="term" value="F:metal ion binding"/>
    <property type="evidence" value="ECO:0007669"/>
    <property type="project" value="UniProtKB-KW"/>
</dbReference>